<reference evidence="1" key="1">
    <citation type="journal article" date="2015" name="Nature">
        <title>Complex archaea that bridge the gap between prokaryotes and eukaryotes.</title>
        <authorList>
            <person name="Spang A."/>
            <person name="Saw J.H."/>
            <person name="Jorgensen S.L."/>
            <person name="Zaremba-Niedzwiedzka K."/>
            <person name="Martijn J."/>
            <person name="Lind A.E."/>
            <person name="van Eijk R."/>
            <person name="Schleper C."/>
            <person name="Guy L."/>
            <person name="Ettema T.J."/>
        </authorList>
    </citation>
    <scope>NUCLEOTIDE SEQUENCE</scope>
</reference>
<protein>
    <submittedName>
        <fullName evidence="1">Uncharacterized protein</fullName>
    </submittedName>
</protein>
<dbReference type="AlphaFoldDB" id="A0A0F9MWC2"/>
<gene>
    <name evidence="1" type="ORF">LCGC14_1334940</name>
</gene>
<dbReference type="EMBL" id="LAZR01008107">
    <property type="protein sequence ID" value="KKM80925.1"/>
    <property type="molecule type" value="Genomic_DNA"/>
</dbReference>
<comment type="caution">
    <text evidence="1">The sequence shown here is derived from an EMBL/GenBank/DDBJ whole genome shotgun (WGS) entry which is preliminary data.</text>
</comment>
<accession>A0A0F9MWC2</accession>
<organism evidence="1">
    <name type="scientific">marine sediment metagenome</name>
    <dbReference type="NCBI Taxonomy" id="412755"/>
    <lineage>
        <taxon>unclassified sequences</taxon>
        <taxon>metagenomes</taxon>
        <taxon>ecological metagenomes</taxon>
    </lineage>
</organism>
<proteinExistence type="predicted"/>
<name>A0A0F9MWC2_9ZZZZ</name>
<evidence type="ECO:0000313" key="1">
    <source>
        <dbReference type="EMBL" id="KKM80925.1"/>
    </source>
</evidence>
<sequence length="62" mass="6975">MPDFDKLAKHADKLSALLKDRQPGLTSWSMSVGYYWNKICRTVGPVPNDNRPDFTTATHPKG</sequence>